<reference evidence="3 4" key="1">
    <citation type="journal article" date="2012" name="Genome Biol.">
        <title>Genome and low-iron response of an oceanic diatom adapted to chronic iron limitation.</title>
        <authorList>
            <person name="Lommer M."/>
            <person name="Specht M."/>
            <person name="Roy A.S."/>
            <person name="Kraemer L."/>
            <person name="Andreson R."/>
            <person name="Gutowska M.A."/>
            <person name="Wolf J."/>
            <person name="Bergner S.V."/>
            <person name="Schilhabel M.B."/>
            <person name="Klostermeier U.C."/>
            <person name="Beiko R.G."/>
            <person name="Rosenstiel P."/>
            <person name="Hippler M."/>
            <person name="Laroche J."/>
        </authorList>
    </citation>
    <scope>NUCLEOTIDE SEQUENCE [LARGE SCALE GENOMIC DNA]</scope>
    <source>
        <strain evidence="3 4">CCMP1005</strain>
    </source>
</reference>
<keyword evidence="1" id="KW-0472">Membrane</keyword>
<dbReference type="OMA" id="CCTCGFE"/>
<name>K0RCT3_THAOC</name>
<gene>
    <name evidence="3" type="ORF">THAOC_30995</name>
</gene>
<keyword evidence="1" id="KW-0812">Transmembrane</keyword>
<feature type="signal peptide" evidence="2">
    <location>
        <begin position="1"/>
        <end position="17"/>
    </location>
</feature>
<dbReference type="Proteomes" id="UP000266841">
    <property type="component" value="Unassembled WGS sequence"/>
</dbReference>
<dbReference type="SUPFAM" id="SSF50969">
    <property type="entry name" value="YVTN repeat-like/Quinoprotein amine dehydrogenase"/>
    <property type="match status" value="1"/>
</dbReference>
<accession>K0RCT3</accession>
<keyword evidence="2" id="KW-0732">Signal</keyword>
<keyword evidence="1" id="KW-1133">Transmembrane helix</keyword>
<sequence>MKFPVALLASFLGASSAITHNADIYYHEKQEIGPAMWIFNPDGLTIMSPAGETILVQEKSKVCPNLRTNYQGVETDDCSFFDVQSDGHRYVWAANHDDSPHKIDVFDINTGEYAGYAPTCSTPLDLNYHPLRQEMWVRCASKSEDSNGEVDVFSTNSLSSNHELVNFNATGSRAYGRMETHSTMGNVGYATTYNSPYLTKFDLSGKDVMTEFEIEKAHASYDSTFSHANRHVFAAVRVCCTCGFEGADVESCGRGSGSPVLVTTGPSASNEMQNGTCSSGCKGSAADTIGVVEFDTVKEVFVGNHNSVAGNGGVPKSAPDGKTIALLPFDGGATLRVLKTGQNGAESSVAADIPVDFQGGTPGKQAISDLAWVQDGSRNFIVVASNVDNSLVVADMDDGYRMVKIPLSNNEEATAAGNRLDQSLEEVYIVEIGDSIDDTKVVKTLQGVPDGKILYVKNYEREAQVQDMLSLLAEQQQEQQPQVTVTAAPAETSAVELRQEFSAAMDDLQGLNEDSNTETLAIAGLAVGCVALTWAVVATVYFTMMKEDSKPSPAPLASQSLDVETAKPAVANGAKEQALPVESDAVTLGSKQVA</sequence>
<comment type="caution">
    <text evidence="3">The sequence shown here is derived from an EMBL/GenBank/DDBJ whole genome shotgun (WGS) entry which is preliminary data.</text>
</comment>
<evidence type="ECO:0000256" key="1">
    <source>
        <dbReference type="SAM" id="Phobius"/>
    </source>
</evidence>
<protein>
    <submittedName>
        <fullName evidence="3">ISIP1 isoform A</fullName>
    </submittedName>
</protein>
<organism evidence="3 4">
    <name type="scientific">Thalassiosira oceanica</name>
    <name type="common">Marine diatom</name>
    <dbReference type="NCBI Taxonomy" id="159749"/>
    <lineage>
        <taxon>Eukaryota</taxon>
        <taxon>Sar</taxon>
        <taxon>Stramenopiles</taxon>
        <taxon>Ochrophyta</taxon>
        <taxon>Bacillariophyta</taxon>
        <taxon>Coscinodiscophyceae</taxon>
        <taxon>Thalassiosirophycidae</taxon>
        <taxon>Thalassiosirales</taxon>
        <taxon>Thalassiosiraceae</taxon>
        <taxon>Thalassiosira</taxon>
    </lineage>
</organism>
<evidence type="ECO:0000313" key="4">
    <source>
        <dbReference type="Proteomes" id="UP000266841"/>
    </source>
</evidence>
<dbReference type="OrthoDB" id="39441at2759"/>
<dbReference type="EMBL" id="AGNL01044217">
    <property type="protein sequence ID" value="EJK50074.1"/>
    <property type="molecule type" value="Genomic_DNA"/>
</dbReference>
<proteinExistence type="predicted"/>
<feature type="chain" id="PRO_5003836204" evidence="2">
    <location>
        <begin position="18"/>
        <end position="594"/>
    </location>
</feature>
<feature type="transmembrane region" description="Helical" evidence="1">
    <location>
        <begin position="520"/>
        <end position="542"/>
    </location>
</feature>
<evidence type="ECO:0000313" key="3">
    <source>
        <dbReference type="EMBL" id="EJK50074.1"/>
    </source>
</evidence>
<dbReference type="AlphaFoldDB" id="K0RCT3"/>
<evidence type="ECO:0000256" key="2">
    <source>
        <dbReference type="SAM" id="SignalP"/>
    </source>
</evidence>
<dbReference type="eggNOG" id="ENOG502SIJJ">
    <property type="taxonomic scope" value="Eukaryota"/>
</dbReference>
<dbReference type="InterPro" id="IPR011044">
    <property type="entry name" value="Quino_amine_DH_bsu"/>
</dbReference>
<keyword evidence="4" id="KW-1185">Reference proteome</keyword>